<keyword evidence="3 6" id="KW-0812">Transmembrane</keyword>
<dbReference type="InterPro" id="IPR007881">
    <property type="entry name" value="UNC-50"/>
</dbReference>
<evidence type="ECO:0000256" key="3">
    <source>
        <dbReference type="ARBA" id="ARBA00022692"/>
    </source>
</evidence>
<dbReference type="PANTHER" id="PTHR12841">
    <property type="entry name" value="PROTEIN UNC-50 HOMOLOG"/>
    <property type="match status" value="1"/>
</dbReference>
<evidence type="ECO:0000256" key="2">
    <source>
        <dbReference type="ARBA" id="ARBA00006293"/>
    </source>
</evidence>
<feature type="transmembrane region" description="Helical" evidence="6">
    <location>
        <begin position="47"/>
        <end position="70"/>
    </location>
</feature>
<evidence type="ECO:0000256" key="1">
    <source>
        <dbReference type="ARBA" id="ARBA00004141"/>
    </source>
</evidence>
<dbReference type="GO" id="GO:0000139">
    <property type="term" value="C:Golgi membrane"/>
    <property type="evidence" value="ECO:0007669"/>
    <property type="project" value="TreeGrafter"/>
</dbReference>
<feature type="transmembrane region" description="Helical" evidence="6">
    <location>
        <begin position="170"/>
        <end position="192"/>
    </location>
</feature>
<sequence length="204" mass="23694">MRFRKLIFILTFFVFQYFVLHDFSFISVSSVGFAIALGLGVFSFLKLLLYVIFVDCITVGVVIASILWFVSNRYLLRPQARGHEVVEWGYTFDVHLNAFFPLLLILHGIQLMLYYAPATHQNVDCVLLDKEWFISRLTGNSLWLVALGYYVYITFLGYKSLPILQGTQVLLYPLTALLLVYIVTVIIGWNISRSFMDFYHYRVV</sequence>
<dbReference type="Proteomes" id="UP000792457">
    <property type="component" value="Unassembled WGS sequence"/>
</dbReference>
<comment type="caution">
    <text evidence="7">The sequence shown here is derived from an EMBL/GenBank/DDBJ whole genome shotgun (WGS) entry which is preliminary data.</text>
</comment>
<evidence type="ECO:0000313" key="7">
    <source>
        <dbReference type="EMBL" id="KAG8227982.1"/>
    </source>
</evidence>
<gene>
    <name evidence="7" type="ORF">J437_LFUL007533</name>
</gene>
<dbReference type="AlphaFoldDB" id="A0A8K0K5C2"/>
<dbReference type="OrthoDB" id="10027013at2759"/>
<keyword evidence="4 6" id="KW-1133">Transmembrane helix</keyword>
<dbReference type="Pfam" id="PF05216">
    <property type="entry name" value="UNC-50"/>
    <property type="match status" value="1"/>
</dbReference>
<keyword evidence="5 6" id="KW-0472">Membrane</keyword>
<evidence type="ECO:0000256" key="5">
    <source>
        <dbReference type="ARBA" id="ARBA00023136"/>
    </source>
</evidence>
<comment type="similarity">
    <text evidence="2">Belongs to the unc-50 family.</text>
</comment>
<evidence type="ECO:0000313" key="8">
    <source>
        <dbReference type="Proteomes" id="UP000792457"/>
    </source>
</evidence>
<feature type="transmembrane region" description="Helical" evidence="6">
    <location>
        <begin position="137"/>
        <end position="158"/>
    </location>
</feature>
<accession>A0A8K0K5C2</accession>
<evidence type="ECO:0000256" key="6">
    <source>
        <dbReference type="SAM" id="Phobius"/>
    </source>
</evidence>
<keyword evidence="8" id="KW-1185">Reference proteome</keyword>
<dbReference type="PANTHER" id="PTHR12841:SF6">
    <property type="entry name" value="PROTEIN UNC-50 HOMOLOG"/>
    <property type="match status" value="1"/>
</dbReference>
<organism evidence="7 8">
    <name type="scientific">Ladona fulva</name>
    <name type="common">Scarce chaser dragonfly</name>
    <name type="synonym">Libellula fulva</name>
    <dbReference type="NCBI Taxonomy" id="123851"/>
    <lineage>
        <taxon>Eukaryota</taxon>
        <taxon>Metazoa</taxon>
        <taxon>Ecdysozoa</taxon>
        <taxon>Arthropoda</taxon>
        <taxon>Hexapoda</taxon>
        <taxon>Insecta</taxon>
        <taxon>Pterygota</taxon>
        <taxon>Palaeoptera</taxon>
        <taxon>Odonata</taxon>
        <taxon>Epiprocta</taxon>
        <taxon>Anisoptera</taxon>
        <taxon>Libelluloidea</taxon>
        <taxon>Libellulidae</taxon>
        <taxon>Ladona</taxon>
    </lineage>
</organism>
<reference evidence="7" key="1">
    <citation type="submission" date="2013-04" db="EMBL/GenBank/DDBJ databases">
        <authorList>
            <person name="Qu J."/>
            <person name="Murali S.C."/>
            <person name="Bandaranaike D."/>
            <person name="Bellair M."/>
            <person name="Blankenburg K."/>
            <person name="Chao H."/>
            <person name="Dinh H."/>
            <person name="Doddapaneni H."/>
            <person name="Downs B."/>
            <person name="Dugan-Rocha S."/>
            <person name="Elkadiri S."/>
            <person name="Gnanaolivu R.D."/>
            <person name="Hernandez B."/>
            <person name="Javaid M."/>
            <person name="Jayaseelan J.C."/>
            <person name="Lee S."/>
            <person name="Li M."/>
            <person name="Ming W."/>
            <person name="Munidasa M."/>
            <person name="Muniz J."/>
            <person name="Nguyen L."/>
            <person name="Ongeri F."/>
            <person name="Osuji N."/>
            <person name="Pu L.-L."/>
            <person name="Puazo M."/>
            <person name="Qu C."/>
            <person name="Quiroz J."/>
            <person name="Raj R."/>
            <person name="Weissenberger G."/>
            <person name="Xin Y."/>
            <person name="Zou X."/>
            <person name="Han Y."/>
            <person name="Richards S."/>
            <person name="Worley K."/>
            <person name="Muzny D."/>
            <person name="Gibbs R."/>
        </authorList>
    </citation>
    <scope>NUCLEOTIDE SEQUENCE</scope>
    <source>
        <strain evidence="7">Sampled in the wild</strain>
    </source>
</reference>
<evidence type="ECO:0000256" key="4">
    <source>
        <dbReference type="ARBA" id="ARBA00022989"/>
    </source>
</evidence>
<feature type="transmembrane region" description="Helical" evidence="6">
    <location>
        <begin position="98"/>
        <end position="116"/>
    </location>
</feature>
<comment type="subcellular location">
    <subcellularLocation>
        <location evidence="1">Membrane</location>
        <topology evidence="1">Multi-pass membrane protein</topology>
    </subcellularLocation>
</comment>
<proteinExistence type="inferred from homology"/>
<dbReference type="EMBL" id="KZ308352">
    <property type="protein sequence ID" value="KAG8227982.1"/>
    <property type="molecule type" value="Genomic_DNA"/>
</dbReference>
<reference evidence="7" key="2">
    <citation type="submission" date="2017-10" db="EMBL/GenBank/DDBJ databases">
        <title>Ladona fulva Genome sequencing and assembly.</title>
        <authorList>
            <person name="Murali S."/>
            <person name="Richards S."/>
            <person name="Bandaranaike D."/>
            <person name="Bellair M."/>
            <person name="Blankenburg K."/>
            <person name="Chao H."/>
            <person name="Dinh H."/>
            <person name="Doddapaneni H."/>
            <person name="Dugan-Rocha S."/>
            <person name="Elkadiri S."/>
            <person name="Gnanaolivu R."/>
            <person name="Hernandez B."/>
            <person name="Skinner E."/>
            <person name="Javaid M."/>
            <person name="Lee S."/>
            <person name="Li M."/>
            <person name="Ming W."/>
            <person name="Munidasa M."/>
            <person name="Muniz J."/>
            <person name="Nguyen L."/>
            <person name="Hughes D."/>
            <person name="Osuji N."/>
            <person name="Pu L.-L."/>
            <person name="Puazo M."/>
            <person name="Qu C."/>
            <person name="Quiroz J."/>
            <person name="Raj R."/>
            <person name="Weissenberger G."/>
            <person name="Xin Y."/>
            <person name="Zou X."/>
            <person name="Han Y."/>
            <person name="Worley K."/>
            <person name="Muzny D."/>
            <person name="Gibbs R."/>
        </authorList>
    </citation>
    <scope>NUCLEOTIDE SEQUENCE</scope>
    <source>
        <strain evidence="7">Sampled in the wild</strain>
    </source>
</reference>
<feature type="transmembrane region" description="Helical" evidence="6">
    <location>
        <begin position="6"/>
        <end position="35"/>
    </location>
</feature>
<protein>
    <submittedName>
        <fullName evidence="7">Uncharacterized protein</fullName>
    </submittedName>
</protein>
<name>A0A8K0K5C2_LADFU</name>